<reference evidence="1" key="2">
    <citation type="submission" date="2023-02" db="EMBL/GenBank/DDBJ databases">
        <authorList>
            <person name="Swenson N.G."/>
            <person name="Wegrzyn J.L."/>
            <person name="Mcevoy S.L."/>
        </authorList>
    </citation>
    <scope>NUCLEOTIDE SEQUENCE</scope>
    <source>
        <strain evidence="1">91603</strain>
        <tissue evidence="1">Leaf</tissue>
    </source>
</reference>
<keyword evidence="2" id="KW-1185">Reference proteome</keyword>
<evidence type="ECO:0000313" key="2">
    <source>
        <dbReference type="Proteomes" id="UP001064489"/>
    </source>
</evidence>
<comment type="caution">
    <text evidence="1">The sequence shown here is derived from an EMBL/GenBank/DDBJ whole genome shotgun (WGS) entry which is preliminary data.</text>
</comment>
<organism evidence="1 2">
    <name type="scientific">Acer negundo</name>
    <name type="common">Box elder</name>
    <dbReference type="NCBI Taxonomy" id="4023"/>
    <lineage>
        <taxon>Eukaryota</taxon>
        <taxon>Viridiplantae</taxon>
        <taxon>Streptophyta</taxon>
        <taxon>Embryophyta</taxon>
        <taxon>Tracheophyta</taxon>
        <taxon>Spermatophyta</taxon>
        <taxon>Magnoliopsida</taxon>
        <taxon>eudicotyledons</taxon>
        <taxon>Gunneridae</taxon>
        <taxon>Pentapetalae</taxon>
        <taxon>rosids</taxon>
        <taxon>malvids</taxon>
        <taxon>Sapindales</taxon>
        <taxon>Sapindaceae</taxon>
        <taxon>Hippocastanoideae</taxon>
        <taxon>Acereae</taxon>
        <taxon>Acer</taxon>
    </lineage>
</organism>
<dbReference type="AlphaFoldDB" id="A0AAD5P1U7"/>
<name>A0AAD5P1U7_ACENE</name>
<reference evidence="1" key="1">
    <citation type="journal article" date="2022" name="Plant J.">
        <title>Strategies of tolerance reflected in two North American maple genomes.</title>
        <authorList>
            <person name="McEvoy S.L."/>
            <person name="Sezen U.U."/>
            <person name="Trouern-Trend A."/>
            <person name="McMahon S.M."/>
            <person name="Schaberg P.G."/>
            <person name="Yang J."/>
            <person name="Wegrzyn J.L."/>
            <person name="Swenson N.G."/>
        </authorList>
    </citation>
    <scope>NUCLEOTIDE SEQUENCE</scope>
    <source>
        <strain evidence="1">91603</strain>
    </source>
</reference>
<proteinExistence type="predicted"/>
<gene>
    <name evidence="1" type="ORF">LWI28_015398</name>
</gene>
<evidence type="ECO:0000313" key="1">
    <source>
        <dbReference type="EMBL" id="KAI9195489.1"/>
    </source>
</evidence>
<dbReference type="Proteomes" id="UP001064489">
    <property type="component" value="Chromosome 1"/>
</dbReference>
<dbReference type="EMBL" id="JAJSOW010000003">
    <property type="protein sequence ID" value="KAI9195489.1"/>
    <property type="molecule type" value="Genomic_DNA"/>
</dbReference>
<protein>
    <submittedName>
        <fullName evidence="1">Uncharacterized protein</fullName>
    </submittedName>
</protein>
<accession>A0AAD5P1U7</accession>
<sequence>MPCLFSSNPTLRGFSQTTLYRCINIPKRETNPAVNNIFWRQPWQHSPKKSSMIYCHTVEATCEDIDEIQKCMQAMAFIYLRSSNCQNATQASKSQQQRGSFDLSGGERFEEVGLPDHLAKERFLVNLGTIGDTLFIF</sequence>